<dbReference type="PANTHER" id="PTHR43742">
    <property type="entry name" value="TRIMETHYLAMINE-N-OXIDE REDUCTASE"/>
    <property type="match status" value="1"/>
</dbReference>
<dbReference type="Pfam" id="PF00384">
    <property type="entry name" value="Molybdopterin"/>
    <property type="match status" value="1"/>
</dbReference>
<dbReference type="SMART" id="SM00926">
    <property type="entry name" value="Molybdop_Fe4S4"/>
    <property type="match status" value="1"/>
</dbReference>
<feature type="domain" description="4Fe-4S Mo/W bis-MGD-type" evidence="5">
    <location>
        <begin position="4"/>
        <end position="58"/>
    </location>
</feature>
<dbReference type="Gene3D" id="2.20.25.90">
    <property type="entry name" value="ADC-like domains"/>
    <property type="match status" value="1"/>
</dbReference>
<dbReference type="InterPro" id="IPR006656">
    <property type="entry name" value="Mopterin_OxRdtase"/>
</dbReference>
<dbReference type="Pfam" id="PF01568">
    <property type="entry name" value="Molydop_binding"/>
    <property type="match status" value="1"/>
</dbReference>
<dbReference type="AlphaFoldDB" id="A0AAU7VIQ1"/>
<dbReference type="CDD" id="cd02775">
    <property type="entry name" value="MopB_CT"/>
    <property type="match status" value="1"/>
</dbReference>
<evidence type="ECO:0000256" key="3">
    <source>
        <dbReference type="ARBA" id="ARBA00023004"/>
    </source>
</evidence>
<dbReference type="Gene3D" id="3.40.50.740">
    <property type="match status" value="1"/>
</dbReference>
<keyword evidence="2" id="KW-0479">Metal-binding</keyword>
<dbReference type="Gene3D" id="2.40.40.20">
    <property type="match status" value="1"/>
</dbReference>
<organism evidence="6">
    <name type="scientific">Proteinivorax tanatarense</name>
    <dbReference type="NCBI Taxonomy" id="1260629"/>
    <lineage>
        <taxon>Bacteria</taxon>
        <taxon>Bacillati</taxon>
        <taxon>Bacillota</taxon>
        <taxon>Clostridia</taxon>
        <taxon>Eubacteriales</taxon>
        <taxon>Proteinivoracaceae</taxon>
        <taxon>Proteinivorax</taxon>
    </lineage>
</organism>
<evidence type="ECO:0000256" key="1">
    <source>
        <dbReference type="ARBA" id="ARBA00010312"/>
    </source>
</evidence>
<dbReference type="Gene3D" id="3.30.2070.10">
    <property type="entry name" value="Formate dehydrogenase/DMSO reductase"/>
    <property type="match status" value="1"/>
</dbReference>
<protein>
    <submittedName>
        <fullName evidence="6">Molybdopterin-dependent oxidoreductase</fullName>
    </submittedName>
</protein>
<dbReference type="EMBL" id="CP158367">
    <property type="protein sequence ID" value="XBX73754.1"/>
    <property type="molecule type" value="Genomic_DNA"/>
</dbReference>
<keyword evidence="3" id="KW-0408">Iron</keyword>
<dbReference type="InterPro" id="IPR006963">
    <property type="entry name" value="Mopterin_OxRdtase_4Fe-4S_dom"/>
</dbReference>
<sequence>MSKITTYNSACPLDCWDACGFDICNIKGTMVVKGKKSHPITNGFVCKKAKYVLERVHSNDRITSPMLKEGGKWKKVSWDTALNLMAENLKVTLNSYGSKAIAHYFDSGAGGTLKNLEHRFFNLLGGVTEPSGSLCWAAGMAAIQNDFGAVRCHNPEDILNCDNIIIWGRNPTETNIHLMPFITKAQKKGASLITIDPCNTKIANKSDIHIKVNPSTDGFLALALAKIVLEKHPQTLDEISSICNNLEAYLKILNMYNLDELSKICGVSISELEKLALTLKEKSTSFYLGYGMQRYFNSGNSIRAINSLAMITNNIGVPGGGVQYADTYISDLISLDKVTLDNTIKKRFFPKAKFASCILNEQDTPIRFLYVSRANPAVTLPNNRLVEKAFSKVNFVVGTDVTFTDTMKLCDLVLPATTSLEEEDIIYTSMWHRYINYLEPVFSPIGLSQPEWKIFTELAVKLNLKNFPKKTANCWLKEIYSPLKESFGISLKDIKSGPTLPGKWDIPFSDGVFGTYNKKFNLLDSQISDPIPLKESELYFMTPHPKNSLHSQFQHKLNLGEFPIFYIHPSTALKLNLKNHQIVKVSTKNGKIEGKLKYSRLVNKYVLLSFEGRPLNYGNTQNIVTNDGLTDIGQGTDMYDTTCEIEVT</sequence>
<reference evidence="6" key="1">
    <citation type="journal article" date="2013" name="Extremophiles">
        <title>Proteinivorax tanatarense gen. nov., sp. nov., an anaerobic, haloalkaliphilic, proteolytic bacterium isolated from a decaying algal bloom, and proposal of Proteinivoraceae fam. nov.</title>
        <authorList>
            <person name="Kevbrin V."/>
            <person name="Boltyanskaya Y."/>
            <person name="Zhilina T."/>
            <person name="Kolganova T."/>
            <person name="Lavrentjeva E."/>
            <person name="Kuznetsov B."/>
        </authorList>
    </citation>
    <scope>NUCLEOTIDE SEQUENCE</scope>
    <source>
        <strain evidence="6">Z-910T</strain>
    </source>
</reference>
<dbReference type="GO" id="GO:0051536">
    <property type="term" value="F:iron-sulfur cluster binding"/>
    <property type="evidence" value="ECO:0007669"/>
    <property type="project" value="UniProtKB-KW"/>
</dbReference>
<dbReference type="RefSeq" id="WP_350342516.1">
    <property type="nucleotide sequence ID" value="NZ_CP158367.1"/>
</dbReference>
<dbReference type="InterPro" id="IPR009010">
    <property type="entry name" value="Asp_de-COase-like_dom_sf"/>
</dbReference>
<dbReference type="Gene3D" id="3.40.228.10">
    <property type="entry name" value="Dimethylsulfoxide Reductase, domain 2"/>
    <property type="match status" value="1"/>
</dbReference>
<accession>A0AAU7VIQ1</accession>
<evidence type="ECO:0000256" key="2">
    <source>
        <dbReference type="ARBA" id="ARBA00022723"/>
    </source>
</evidence>
<dbReference type="GO" id="GO:0016491">
    <property type="term" value="F:oxidoreductase activity"/>
    <property type="evidence" value="ECO:0007669"/>
    <property type="project" value="InterPro"/>
</dbReference>
<dbReference type="PANTHER" id="PTHR43742:SF6">
    <property type="entry name" value="OXIDOREDUCTASE YYAE-RELATED"/>
    <property type="match status" value="1"/>
</dbReference>
<dbReference type="InterPro" id="IPR006657">
    <property type="entry name" value="MoPterin_dinucl-bd_dom"/>
</dbReference>
<dbReference type="SUPFAM" id="SSF53706">
    <property type="entry name" value="Formate dehydrogenase/DMSO reductase, domains 1-3"/>
    <property type="match status" value="1"/>
</dbReference>
<keyword evidence="4" id="KW-0411">Iron-sulfur</keyword>
<evidence type="ECO:0000313" key="6">
    <source>
        <dbReference type="EMBL" id="XBX73754.1"/>
    </source>
</evidence>
<evidence type="ECO:0000259" key="5">
    <source>
        <dbReference type="SMART" id="SM00926"/>
    </source>
</evidence>
<name>A0AAU7VIQ1_9FIRM</name>
<reference evidence="6" key="2">
    <citation type="submission" date="2024-06" db="EMBL/GenBank/DDBJ databases">
        <authorList>
            <person name="Petrova K.O."/>
            <person name="Toshchakov S.V."/>
            <person name="Boltjanskaja Y.V."/>
            <person name="Kevbrin V."/>
        </authorList>
    </citation>
    <scope>NUCLEOTIDE SEQUENCE</scope>
    <source>
        <strain evidence="6">Z-910T</strain>
    </source>
</reference>
<comment type="similarity">
    <text evidence="1">Belongs to the prokaryotic molybdopterin-containing oxidoreductase family.</text>
</comment>
<dbReference type="InterPro" id="IPR050612">
    <property type="entry name" value="Prok_Mopterin_Oxidored"/>
</dbReference>
<dbReference type="SUPFAM" id="SSF50692">
    <property type="entry name" value="ADC-like"/>
    <property type="match status" value="1"/>
</dbReference>
<evidence type="ECO:0000256" key="4">
    <source>
        <dbReference type="ARBA" id="ARBA00023014"/>
    </source>
</evidence>
<gene>
    <name evidence="6" type="ORF">PRVXT_001755</name>
</gene>
<dbReference type="GO" id="GO:0043546">
    <property type="term" value="F:molybdopterin cofactor binding"/>
    <property type="evidence" value="ECO:0007669"/>
    <property type="project" value="InterPro"/>
</dbReference>
<dbReference type="Pfam" id="PF04879">
    <property type="entry name" value="Molybdop_Fe4S4"/>
    <property type="match status" value="1"/>
</dbReference>
<dbReference type="GO" id="GO:0046872">
    <property type="term" value="F:metal ion binding"/>
    <property type="evidence" value="ECO:0007669"/>
    <property type="project" value="UniProtKB-KW"/>
</dbReference>
<proteinExistence type="inferred from homology"/>